<reference evidence="5" key="1">
    <citation type="journal article" date="2015" name="MBio">
        <title>Genome-Resolved Metagenomic Analysis Reveals Roles for Candidate Phyla and Other Microbial Community Members in Biogeochemical Transformations in Oil Reservoirs.</title>
        <authorList>
            <person name="Hu P."/>
            <person name="Tom L."/>
            <person name="Singh A."/>
            <person name="Thomas B.C."/>
            <person name="Baker B.J."/>
            <person name="Piceno Y.M."/>
            <person name="Andersen G.L."/>
            <person name="Banfield J.F."/>
        </authorList>
    </citation>
    <scope>NUCLEOTIDE SEQUENCE [LARGE SCALE GENOMIC DNA]</scope>
</reference>
<dbReference type="SMART" id="SM00028">
    <property type="entry name" value="TPR"/>
    <property type="match status" value="6"/>
</dbReference>
<organism evidence="4 5">
    <name type="scientific">candidate division TA06 bacterium 34_109</name>
    <dbReference type="NCBI Taxonomy" id="1635277"/>
    <lineage>
        <taxon>Bacteria</taxon>
        <taxon>Bacteria division TA06</taxon>
    </lineage>
</organism>
<comment type="caution">
    <text evidence="4">The sequence shown here is derived from an EMBL/GenBank/DDBJ whole genome shotgun (WGS) entry which is preliminary data.</text>
</comment>
<evidence type="ECO:0000256" key="1">
    <source>
        <dbReference type="ARBA" id="ARBA00022737"/>
    </source>
</evidence>
<feature type="repeat" description="TPR" evidence="3">
    <location>
        <begin position="151"/>
        <end position="184"/>
    </location>
</feature>
<accession>A0A101I0I4</accession>
<dbReference type="PANTHER" id="PTHR44943:SF8">
    <property type="entry name" value="TPR REPEAT-CONTAINING PROTEIN MJ0263"/>
    <property type="match status" value="1"/>
</dbReference>
<feature type="repeat" description="TPR" evidence="3">
    <location>
        <begin position="72"/>
        <end position="105"/>
    </location>
</feature>
<dbReference type="InterPro" id="IPR051685">
    <property type="entry name" value="Ycf3/AcsC/BcsC/TPR_MFPF"/>
</dbReference>
<protein>
    <submittedName>
        <fullName evidence="4">Tetratricopeptide repeata protein</fullName>
    </submittedName>
</protein>
<evidence type="ECO:0000256" key="3">
    <source>
        <dbReference type="PROSITE-ProRule" id="PRU00339"/>
    </source>
</evidence>
<dbReference type="PROSITE" id="PS50293">
    <property type="entry name" value="TPR_REGION"/>
    <property type="match status" value="2"/>
</dbReference>
<dbReference type="SUPFAM" id="SSF48452">
    <property type="entry name" value="TPR-like"/>
    <property type="match status" value="1"/>
</dbReference>
<feature type="repeat" description="TPR" evidence="3">
    <location>
        <begin position="185"/>
        <end position="218"/>
    </location>
</feature>
<sequence>MKNVKDLVKDGKEMLEKGEYKKALFTFLNLLKEHPDWPDIRNYLGLAYNFLNNLEEAEKEFKEAIKLNPNYVEAHLNLALTYNEMGKYDQASEEFEKASKLEKKLGNSGFGKKDKIIKLLLQLGDLYLETKDFHNALETYKKADSMTKKYPDIKLKIGKVYFEMKKYSNALIYFKKSIELNKNMEESYFFAGLSYYNQKKFDDAEKMWEQLLKKFPQNKKVLPYLKVLKDKKESK</sequence>
<keyword evidence="2 3" id="KW-0802">TPR repeat</keyword>
<dbReference type="AlphaFoldDB" id="A0A101I0I4"/>
<dbReference type="Gene3D" id="1.25.40.10">
    <property type="entry name" value="Tetratricopeptide repeat domain"/>
    <property type="match status" value="2"/>
</dbReference>
<evidence type="ECO:0000313" key="5">
    <source>
        <dbReference type="Proteomes" id="UP000053467"/>
    </source>
</evidence>
<dbReference type="InterPro" id="IPR019734">
    <property type="entry name" value="TPR_rpt"/>
</dbReference>
<evidence type="ECO:0000313" key="4">
    <source>
        <dbReference type="EMBL" id="KUK86551.1"/>
    </source>
</evidence>
<dbReference type="InterPro" id="IPR011990">
    <property type="entry name" value="TPR-like_helical_dom_sf"/>
</dbReference>
<dbReference type="Pfam" id="PF13414">
    <property type="entry name" value="TPR_11"/>
    <property type="match status" value="1"/>
</dbReference>
<dbReference type="EMBL" id="LGGX01000016">
    <property type="protein sequence ID" value="KUK86551.1"/>
    <property type="molecule type" value="Genomic_DNA"/>
</dbReference>
<dbReference type="Pfam" id="PF12895">
    <property type="entry name" value="ANAPC3"/>
    <property type="match status" value="1"/>
</dbReference>
<keyword evidence="1" id="KW-0677">Repeat</keyword>
<dbReference type="PROSITE" id="PS50005">
    <property type="entry name" value="TPR"/>
    <property type="match status" value="5"/>
</dbReference>
<feature type="repeat" description="TPR" evidence="3">
    <location>
        <begin position="38"/>
        <end position="71"/>
    </location>
</feature>
<evidence type="ECO:0000256" key="2">
    <source>
        <dbReference type="ARBA" id="ARBA00022803"/>
    </source>
</evidence>
<dbReference type="Proteomes" id="UP000053467">
    <property type="component" value="Unassembled WGS sequence"/>
</dbReference>
<feature type="repeat" description="TPR" evidence="3">
    <location>
        <begin position="117"/>
        <end position="150"/>
    </location>
</feature>
<name>A0A101I0I4_UNCT6</name>
<proteinExistence type="predicted"/>
<gene>
    <name evidence="4" type="ORF">XE03_1427</name>
</gene>
<dbReference type="PANTHER" id="PTHR44943">
    <property type="entry name" value="CELLULOSE SYNTHASE OPERON PROTEIN C"/>
    <property type="match status" value="1"/>
</dbReference>